<comment type="caution">
    <text evidence="7">The sequence shown here is derived from an EMBL/GenBank/DDBJ whole genome shotgun (WGS) entry which is preliminary data.</text>
</comment>
<name>A0ABP8YGU9_9ACTN</name>
<dbReference type="InterPro" id="IPR052185">
    <property type="entry name" value="IPC_Synthase-Related"/>
</dbReference>
<feature type="transmembrane region" description="Helical" evidence="5">
    <location>
        <begin position="66"/>
        <end position="84"/>
    </location>
</feature>
<feature type="transmembrane region" description="Helical" evidence="5">
    <location>
        <begin position="34"/>
        <end position="54"/>
    </location>
</feature>
<evidence type="ECO:0000313" key="8">
    <source>
        <dbReference type="Proteomes" id="UP001499882"/>
    </source>
</evidence>
<dbReference type="Proteomes" id="UP001499882">
    <property type="component" value="Unassembled WGS sequence"/>
</dbReference>
<feature type="transmembrane region" description="Helical" evidence="5">
    <location>
        <begin position="203"/>
        <end position="223"/>
    </location>
</feature>
<dbReference type="Pfam" id="PF14378">
    <property type="entry name" value="PAP2_3"/>
    <property type="match status" value="1"/>
</dbReference>
<comment type="subcellular location">
    <subcellularLocation>
        <location evidence="1">Membrane</location>
        <topology evidence="1">Multi-pass membrane protein</topology>
    </subcellularLocation>
</comment>
<evidence type="ECO:0000256" key="3">
    <source>
        <dbReference type="ARBA" id="ARBA00022989"/>
    </source>
</evidence>
<dbReference type="InterPro" id="IPR026841">
    <property type="entry name" value="Aur1/Ipt1"/>
</dbReference>
<feature type="transmembrane region" description="Helical" evidence="5">
    <location>
        <begin position="267"/>
        <end position="291"/>
    </location>
</feature>
<evidence type="ECO:0000256" key="5">
    <source>
        <dbReference type="SAM" id="Phobius"/>
    </source>
</evidence>
<keyword evidence="2 5" id="KW-0812">Transmembrane</keyword>
<proteinExistence type="predicted"/>
<evidence type="ECO:0000259" key="6">
    <source>
        <dbReference type="Pfam" id="PF14378"/>
    </source>
</evidence>
<feature type="transmembrane region" description="Helical" evidence="5">
    <location>
        <begin position="169"/>
        <end position="196"/>
    </location>
</feature>
<dbReference type="CDD" id="cd03386">
    <property type="entry name" value="PAP2_Aur1_like"/>
    <property type="match status" value="1"/>
</dbReference>
<dbReference type="EMBL" id="BAABKN010000005">
    <property type="protein sequence ID" value="GAA4726149.1"/>
    <property type="molecule type" value="Genomic_DNA"/>
</dbReference>
<accession>A0ABP8YGU9</accession>
<keyword evidence="4 5" id="KW-0472">Membrane</keyword>
<gene>
    <name evidence="7" type="ORF">GCM10023350_06090</name>
</gene>
<feature type="domain" description="Inositolphosphotransferase Aur1/Ipt1" evidence="6">
    <location>
        <begin position="143"/>
        <end position="335"/>
    </location>
</feature>
<evidence type="ECO:0000313" key="7">
    <source>
        <dbReference type="EMBL" id="GAA4726149.1"/>
    </source>
</evidence>
<keyword evidence="3 5" id="KW-1133">Transmembrane helix</keyword>
<keyword evidence="8" id="KW-1185">Reference proteome</keyword>
<protein>
    <recommendedName>
        <fullName evidence="6">Inositolphosphotransferase Aur1/Ipt1 domain-containing protein</fullName>
    </recommendedName>
</protein>
<feature type="transmembrane region" description="Helical" evidence="5">
    <location>
        <begin position="298"/>
        <end position="318"/>
    </location>
</feature>
<evidence type="ECO:0000256" key="4">
    <source>
        <dbReference type="ARBA" id="ARBA00023136"/>
    </source>
</evidence>
<organism evidence="7 8">
    <name type="scientific">Nocardioides endophyticus</name>
    <dbReference type="NCBI Taxonomy" id="1353775"/>
    <lineage>
        <taxon>Bacteria</taxon>
        <taxon>Bacillati</taxon>
        <taxon>Actinomycetota</taxon>
        <taxon>Actinomycetes</taxon>
        <taxon>Propionibacteriales</taxon>
        <taxon>Nocardioidaceae</taxon>
        <taxon>Nocardioides</taxon>
    </lineage>
</organism>
<evidence type="ECO:0000256" key="1">
    <source>
        <dbReference type="ARBA" id="ARBA00004141"/>
    </source>
</evidence>
<sequence>MRLTLPSVPYVAGSPVGDDGAEDSEPAAGWLLRIWAIAVVFAGVALWRSVVVGIPVRDPGSEILRVRIAITTGTFVVLAVLDAVRRVPRGRHRLRVIWEMLGRRWPVRRLLRAASALLAYHLVYASYHNLKSWDVLNAPRDHALTGVDRALFLGHSPAVLLHTLLGEHWSAYLLVIVYESFPTLVSIAFVAAVVFADRIRDGVVFIASAVWVWILGVASYYLVPSLGPFHDRPQDFAGLPHTIVTTTQATYMGQRAHLLADPSAHDAFAQVSAFASLHVGVTTVIVLMAVYYRLRRTALVLAGYLVLTIVATVYLGWHFVVDDVAGLAIGAVAVVLGIVTTYPTGRPERRVQAVGTLPGREWSA</sequence>
<feature type="transmembrane region" description="Helical" evidence="5">
    <location>
        <begin position="324"/>
        <end position="342"/>
    </location>
</feature>
<dbReference type="PANTHER" id="PTHR31310:SF7">
    <property type="entry name" value="PA-PHOSPHATASE RELATED-FAMILY PROTEIN DDB_G0268928"/>
    <property type="match status" value="1"/>
</dbReference>
<reference evidence="8" key="1">
    <citation type="journal article" date="2019" name="Int. J. Syst. Evol. Microbiol.">
        <title>The Global Catalogue of Microorganisms (GCM) 10K type strain sequencing project: providing services to taxonomists for standard genome sequencing and annotation.</title>
        <authorList>
            <consortium name="The Broad Institute Genomics Platform"/>
            <consortium name="The Broad Institute Genome Sequencing Center for Infectious Disease"/>
            <person name="Wu L."/>
            <person name="Ma J."/>
        </authorList>
    </citation>
    <scope>NUCLEOTIDE SEQUENCE [LARGE SCALE GENOMIC DNA]</scope>
    <source>
        <strain evidence="8">JCM 18532</strain>
    </source>
</reference>
<dbReference type="RefSeq" id="WP_345525093.1">
    <property type="nucleotide sequence ID" value="NZ_BAABKN010000005.1"/>
</dbReference>
<evidence type="ECO:0000256" key="2">
    <source>
        <dbReference type="ARBA" id="ARBA00022692"/>
    </source>
</evidence>
<dbReference type="PANTHER" id="PTHR31310">
    <property type="match status" value="1"/>
</dbReference>